<name>A0ABR7Q0T1_9BURK</name>
<proteinExistence type="predicted"/>
<organism evidence="1 2">
    <name type="scientific">Paraburkholderia podalyriae</name>
    <dbReference type="NCBI Taxonomy" id="1938811"/>
    <lineage>
        <taxon>Bacteria</taxon>
        <taxon>Pseudomonadati</taxon>
        <taxon>Pseudomonadota</taxon>
        <taxon>Betaproteobacteria</taxon>
        <taxon>Burkholderiales</taxon>
        <taxon>Burkholderiaceae</taxon>
        <taxon>Paraburkholderia</taxon>
    </lineage>
</organism>
<comment type="caution">
    <text evidence="1">The sequence shown here is derived from an EMBL/GenBank/DDBJ whole genome shotgun (WGS) entry which is preliminary data.</text>
</comment>
<dbReference type="EMBL" id="VZQQ01000083">
    <property type="protein sequence ID" value="MBC8752155.1"/>
    <property type="molecule type" value="Genomic_DNA"/>
</dbReference>
<reference evidence="1 2" key="1">
    <citation type="submission" date="2019-09" db="EMBL/GenBank/DDBJ databases">
        <title>Paraburkholderia podalyriae sp. nov., A South African Podalyria-associated rhizobium.</title>
        <authorList>
            <person name="Mavima L."/>
            <person name="Beukes C.W."/>
            <person name="Palmer M."/>
            <person name="De Meyer S.E."/>
            <person name="James E.K."/>
            <person name="Maluk M."/>
            <person name="Avontuur J.R."/>
            <person name="Chan W.Y."/>
            <person name="Venter S.N."/>
            <person name="Steenkamp E.T."/>
        </authorList>
    </citation>
    <scope>NUCLEOTIDE SEQUENCE [LARGE SCALE GENOMIC DNA]</scope>
    <source>
        <strain evidence="1 2">WC7.3b</strain>
    </source>
</reference>
<dbReference type="Proteomes" id="UP000736373">
    <property type="component" value="Unassembled WGS sequence"/>
</dbReference>
<gene>
    <name evidence="1" type="ORF">F6X42_38655</name>
</gene>
<sequence>MLRRSRALSGSLQGNDEKLHMPANNVGIEHVDPPEQKLLSTAWRRSASAANSTASIWQFRREVIAGRLVHAFPVAAILGTAAVDTCASLASRARNFVEATVWPGSRKGSRSATSCLPRSELQ</sequence>
<protein>
    <submittedName>
        <fullName evidence="1">Uncharacterized protein</fullName>
    </submittedName>
</protein>
<evidence type="ECO:0000313" key="1">
    <source>
        <dbReference type="EMBL" id="MBC8752155.1"/>
    </source>
</evidence>
<evidence type="ECO:0000313" key="2">
    <source>
        <dbReference type="Proteomes" id="UP000736373"/>
    </source>
</evidence>
<dbReference type="RefSeq" id="WP_187639029.1">
    <property type="nucleotide sequence ID" value="NZ_VZQQ01000083.1"/>
</dbReference>
<keyword evidence="2" id="KW-1185">Reference proteome</keyword>
<accession>A0ABR7Q0T1</accession>